<dbReference type="EMBL" id="VSZY01000001">
    <property type="protein sequence ID" value="MCU9967895.1"/>
    <property type="molecule type" value="Genomic_DNA"/>
</dbReference>
<reference evidence="1 6" key="2">
    <citation type="submission" date="2019-08" db="EMBL/GenBank/DDBJ databases">
        <title>Comparison of rpoB and gyrB Sequences from Mobiluncus Species and Development of a Multiplex PCR Method for Clinical Detection of Mobiluncus curtisii and Mobiluncus mulieris.</title>
        <authorList>
            <person name="Yang L."/>
            <person name="Shen Y."/>
            <person name="Xu G."/>
            <person name="Shu L.-B."/>
            <person name="Hu J."/>
            <person name="Zhang R."/>
            <person name="Wang Y."/>
            <person name="Zhou H.-W."/>
            <person name="Zhang X."/>
        </authorList>
    </citation>
    <scope>NUCLEOTIDE SEQUENCE [LARGE SCALE GENOMIC DNA]</scope>
    <source>
        <strain evidence="1 6">M26</strain>
    </source>
</reference>
<dbReference type="Proteomes" id="UP001209486">
    <property type="component" value="Unassembled WGS sequence"/>
</dbReference>
<reference evidence="2 5" key="3">
    <citation type="submission" date="2020-04" db="EMBL/GenBank/DDBJ databases">
        <title>Antimicrobial susceptibility and clonality of vaginal-derived multi-drug resistant Mobiluncus isolates in China.</title>
        <authorList>
            <person name="Zhang X."/>
        </authorList>
    </citation>
    <scope>NUCLEOTIDE SEQUENCE [LARGE SCALE GENOMIC DNA]</scope>
    <source>
        <strain evidence="2 5">7</strain>
    </source>
</reference>
<name>A0A2J9KN94_9ACTO</name>
<dbReference type="AlphaFoldDB" id="A0A2J9KN94"/>
<dbReference type="OrthoDB" id="3731619at2"/>
<evidence type="ECO:0000313" key="4">
    <source>
        <dbReference type="Proteomes" id="UP000255284"/>
    </source>
</evidence>
<dbReference type="Proteomes" id="UP000255284">
    <property type="component" value="Unassembled WGS sequence"/>
</dbReference>
<proteinExistence type="predicted"/>
<comment type="caution">
    <text evidence="2">The sequence shown here is derived from an EMBL/GenBank/DDBJ whole genome shotgun (WGS) entry which is preliminary data.</text>
</comment>
<protein>
    <submittedName>
        <fullName evidence="2">Antitoxin HicB</fullName>
    </submittedName>
</protein>
<dbReference type="GeneID" id="61169030"/>
<organism evidence="2 5">
    <name type="scientific">Mobiluncus mulieris</name>
    <dbReference type="NCBI Taxonomy" id="2052"/>
    <lineage>
        <taxon>Bacteria</taxon>
        <taxon>Bacillati</taxon>
        <taxon>Actinomycetota</taxon>
        <taxon>Actinomycetes</taxon>
        <taxon>Actinomycetales</taxon>
        <taxon>Actinomycetaceae</taxon>
        <taxon>Mobiluncus</taxon>
    </lineage>
</organism>
<dbReference type="RefSeq" id="WP_004013551.1">
    <property type="nucleotide sequence ID" value="NZ_CAMPNB010000027.1"/>
</dbReference>
<reference evidence="3 4" key="1">
    <citation type="submission" date="2018-06" db="EMBL/GenBank/DDBJ databases">
        <authorList>
            <consortium name="Pathogen Informatics"/>
            <person name="Doyle S."/>
        </authorList>
    </citation>
    <scope>NUCLEOTIDE SEQUENCE [LARGE SCALE GENOMIC DNA]</scope>
    <source>
        <strain evidence="3 4">NCTC11819</strain>
    </source>
</reference>
<accession>A0A2J9KN94</accession>
<evidence type="ECO:0000313" key="1">
    <source>
        <dbReference type="EMBL" id="MCU9967895.1"/>
    </source>
</evidence>
<dbReference type="EMBL" id="UGGQ01000006">
    <property type="protein sequence ID" value="STO16327.1"/>
    <property type="molecule type" value="Genomic_DNA"/>
</dbReference>
<gene>
    <name evidence="1" type="ORF">FYZ43_00345</name>
    <name evidence="2" type="ORF">HHJ74_07790</name>
    <name evidence="3" type="ORF">NCTC11819_00893</name>
</gene>
<evidence type="ECO:0000313" key="2">
    <source>
        <dbReference type="EMBL" id="NMW93594.1"/>
    </source>
</evidence>
<evidence type="ECO:0000313" key="3">
    <source>
        <dbReference type="EMBL" id="STO16327.1"/>
    </source>
</evidence>
<sequence length="123" mass="13356">MSELNVTATRWEGGWELEIGPDQHTSVRSLAKARQQVVDFLDTVTPEVNHSTWTINIIPCLGGLEQAVRAAKQSTVQAALLSANAAKQSRNVARQLRNQGYTVADCAVILGVSRSRVSQLVNS</sequence>
<dbReference type="Proteomes" id="UP000582487">
    <property type="component" value="Unassembled WGS sequence"/>
</dbReference>
<dbReference type="EMBL" id="JABCUV010000008">
    <property type="protein sequence ID" value="NMW93594.1"/>
    <property type="molecule type" value="Genomic_DNA"/>
</dbReference>
<evidence type="ECO:0000313" key="6">
    <source>
        <dbReference type="Proteomes" id="UP001209486"/>
    </source>
</evidence>
<evidence type="ECO:0000313" key="5">
    <source>
        <dbReference type="Proteomes" id="UP000582487"/>
    </source>
</evidence>
<dbReference type="Gene3D" id="1.10.10.60">
    <property type="entry name" value="Homeodomain-like"/>
    <property type="match status" value="1"/>
</dbReference>